<dbReference type="EMBL" id="JAMFTS010000005">
    <property type="protein sequence ID" value="KAJ4756749.1"/>
    <property type="molecule type" value="Genomic_DNA"/>
</dbReference>
<keyword evidence="2" id="KW-1185">Reference proteome</keyword>
<dbReference type="Proteomes" id="UP001140206">
    <property type="component" value="Chromosome 5"/>
</dbReference>
<sequence>MDTDDYRLITNADATCIEEIDWDNLLSHREGEICQKRWQQMVRYIGEHKERPFVEQLEVLSQRYCPEMLEYRAKKDELL</sequence>
<name>A0AAV8CLT0_9POAL</name>
<comment type="caution">
    <text evidence="1">The sequence shown here is derived from an EMBL/GenBank/DDBJ whole genome shotgun (WGS) entry which is preliminary data.</text>
</comment>
<dbReference type="PANTHER" id="PTHR47430">
    <property type="entry name" value="GB|AAC33480.1"/>
    <property type="match status" value="1"/>
</dbReference>
<organism evidence="1 2">
    <name type="scientific">Rhynchospora pubera</name>
    <dbReference type="NCBI Taxonomy" id="906938"/>
    <lineage>
        <taxon>Eukaryota</taxon>
        <taxon>Viridiplantae</taxon>
        <taxon>Streptophyta</taxon>
        <taxon>Embryophyta</taxon>
        <taxon>Tracheophyta</taxon>
        <taxon>Spermatophyta</taxon>
        <taxon>Magnoliopsida</taxon>
        <taxon>Liliopsida</taxon>
        <taxon>Poales</taxon>
        <taxon>Cyperaceae</taxon>
        <taxon>Cyperoideae</taxon>
        <taxon>Rhynchosporeae</taxon>
        <taxon>Rhynchospora</taxon>
    </lineage>
</organism>
<dbReference type="AlphaFoldDB" id="A0AAV8CLT0"/>
<evidence type="ECO:0000313" key="1">
    <source>
        <dbReference type="EMBL" id="KAJ4756749.1"/>
    </source>
</evidence>
<evidence type="ECO:0000313" key="2">
    <source>
        <dbReference type="Proteomes" id="UP001140206"/>
    </source>
</evidence>
<proteinExistence type="predicted"/>
<accession>A0AAV8CLT0</accession>
<gene>
    <name evidence="1" type="ORF">LUZ62_091154</name>
</gene>
<protein>
    <submittedName>
        <fullName evidence="1">MYB transcription factor-like</fullName>
    </submittedName>
</protein>
<dbReference type="PANTHER" id="PTHR47430:SF4">
    <property type="entry name" value="GB|AAC33480.1"/>
    <property type="match status" value="1"/>
</dbReference>
<reference evidence="1" key="1">
    <citation type="submission" date="2022-08" db="EMBL/GenBank/DDBJ databases">
        <authorList>
            <person name="Marques A."/>
        </authorList>
    </citation>
    <scope>NUCLEOTIDE SEQUENCE</scope>
    <source>
        <strain evidence="1">RhyPub2mFocal</strain>
        <tissue evidence="1">Leaves</tissue>
    </source>
</reference>